<organism evidence="9 10">
    <name type="scientific">Caulobacter mirabilis</name>
    <dbReference type="NCBI Taxonomy" id="69666"/>
    <lineage>
        <taxon>Bacteria</taxon>
        <taxon>Pseudomonadati</taxon>
        <taxon>Pseudomonadota</taxon>
        <taxon>Alphaproteobacteria</taxon>
        <taxon>Caulobacterales</taxon>
        <taxon>Caulobacteraceae</taxon>
        <taxon>Caulobacter</taxon>
    </lineage>
</organism>
<dbReference type="PANTHER" id="PTHR43884">
    <property type="entry name" value="ACYL-COA DEHYDROGENASE"/>
    <property type="match status" value="1"/>
</dbReference>
<evidence type="ECO:0000259" key="6">
    <source>
        <dbReference type="Pfam" id="PF00441"/>
    </source>
</evidence>
<protein>
    <submittedName>
        <fullName evidence="9">Acyl-CoA dehydrogenase</fullName>
    </submittedName>
</protein>
<keyword evidence="5" id="KW-0560">Oxidoreductase</keyword>
<dbReference type="InterPro" id="IPR009075">
    <property type="entry name" value="AcylCo_DH/oxidase_C"/>
</dbReference>
<evidence type="ECO:0000256" key="3">
    <source>
        <dbReference type="ARBA" id="ARBA00022630"/>
    </source>
</evidence>
<evidence type="ECO:0000256" key="1">
    <source>
        <dbReference type="ARBA" id="ARBA00001974"/>
    </source>
</evidence>
<evidence type="ECO:0000313" key="9">
    <source>
        <dbReference type="EMBL" id="ATQ43510.1"/>
    </source>
</evidence>
<dbReference type="InterPro" id="IPR046373">
    <property type="entry name" value="Acyl-CoA_Oxase/DH_mid-dom_sf"/>
</dbReference>
<dbReference type="SUPFAM" id="SSF56645">
    <property type="entry name" value="Acyl-CoA dehydrogenase NM domain-like"/>
    <property type="match status" value="1"/>
</dbReference>
<gene>
    <name evidence="9" type="ORF">CSW64_14380</name>
</gene>
<dbReference type="InterPro" id="IPR037069">
    <property type="entry name" value="AcylCoA_DH/ox_N_sf"/>
</dbReference>
<dbReference type="RefSeq" id="WP_099622760.1">
    <property type="nucleotide sequence ID" value="NZ_CP024201.1"/>
</dbReference>
<dbReference type="PIRSF" id="PIRSF016578">
    <property type="entry name" value="HsaA"/>
    <property type="match status" value="1"/>
</dbReference>
<dbReference type="FunFam" id="1.20.140.10:FF:000012">
    <property type="entry name" value="Acyl-CoA dehydrogenase fadE12"/>
    <property type="match status" value="1"/>
</dbReference>
<dbReference type="InterPro" id="IPR006091">
    <property type="entry name" value="Acyl-CoA_Oxase/DH_mid-dom"/>
</dbReference>
<evidence type="ECO:0000256" key="4">
    <source>
        <dbReference type="ARBA" id="ARBA00022827"/>
    </source>
</evidence>
<sequence length="389" mass="42067">MSSFWPTEEQDAIREAVGRICADFDDEYWRKTDETGDFPEAFATAMAAGGWLGVAMPEEFGGAGLGLTEAAHVMQVVAESGAGFSGASAIHLNIFGLMPVVKFGTAEQKARHLPRIIAGEDKACFAVTEPNSGLDTSSLETRAEKSGNGYRITGRKIWTTMAQRANKILIIARTTPKDQVAKPMQGLSLFYTDFDRAKIDARPIPKMGRKAVECNMLFIEDLQVPAEDLVGEEGKGFQYLLAGLNPERTLFAVEAVGLGRAALRKAAAYANERVVFGRPIGQNQGVQHPLAKAWAELEAANLMGFKAAALFDQGRECGAEANAAKYLGGEAGFRACEAAVLAHGGMGYAKEYDVERYLREAMIARIAPVSREMILNFIGEKVLGLPKSY</sequence>
<dbReference type="Pfam" id="PF00441">
    <property type="entry name" value="Acyl-CoA_dh_1"/>
    <property type="match status" value="1"/>
</dbReference>
<dbReference type="OrthoDB" id="9780544at2"/>
<dbReference type="Gene3D" id="1.10.540.10">
    <property type="entry name" value="Acyl-CoA dehydrogenase/oxidase, N-terminal domain"/>
    <property type="match status" value="1"/>
</dbReference>
<name>A0A2D2AZT3_9CAUL</name>
<dbReference type="Gene3D" id="2.40.110.10">
    <property type="entry name" value="Butyryl-CoA Dehydrogenase, subunit A, domain 2"/>
    <property type="match status" value="1"/>
</dbReference>
<evidence type="ECO:0000259" key="8">
    <source>
        <dbReference type="Pfam" id="PF02771"/>
    </source>
</evidence>
<dbReference type="GO" id="GO:0003995">
    <property type="term" value="F:acyl-CoA dehydrogenase activity"/>
    <property type="evidence" value="ECO:0007669"/>
    <property type="project" value="TreeGrafter"/>
</dbReference>
<dbReference type="PANTHER" id="PTHR43884:SF12">
    <property type="entry name" value="ISOVALERYL-COA DEHYDROGENASE, MITOCHONDRIAL-RELATED"/>
    <property type="match status" value="1"/>
</dbReference>
<evidence type="ECO:0000259" key="7">
    <source>
        <dbReference type="Pfam" id="PF02770"/>
    </source>
</evidence>
<dbReference type="Proteomes" id="UP000228945">
    <property type="component" value="Chromosome"/>
</dbReference>
<keyword evidence="10" id="KW-1185">Reference proteome</keyword>
<dbReference type="AlphaFoldDB" id="A0A2D2AZT3"/>
<keyword evidence="4 5" id="KW-0274">FAD</keyword>
<dbReference type="SUPFAM" id="SSF47203">
    <property type="entry name" value="Acyl-CoA dehydrogenase C-terminal domain-like"/>
    <property type="match status" value="1"/>
</dbReference>
<dbReference type="Gene3D" id="1.20.140.10">
    <property type="entry name" value="Butyryl-CoA Dehydrogenase, subunit A, domain 3"/>
    <property type="match status" value="1"/>
</dbReference>
<evidence type="ECO:0000313" key="10">
    <source>
        <dbReference type="Proteomes" id="UP000228945"/>
    </source>
</evidence>
<dbReference type="InterPro" id="IPR036250">
    <property type="entry name" value="AcylCo_DH-like_C"/>
</dbReference>
<comment type="similarity">
    <text evidence="2 5">Belongs to the acyl-CoA dehydrogenase family.</text>
</comment>
<dbReference type="EMBL" id="CP024201">
    <property type="protein sequence ID" value="ATQ43510.1"/>
    <property type="molecule type" value="Genomic_DNA"/>
</dbReference>
<dbReference type="Pfam" id="PF02771">
    <property type="entry name" value="Acyl-CoA_dh_N"/>
    <property type="match status" value="1"/>
</dbReference>
<dbReference type="InterPro" id="IPR013786">
    <property type="entry name" value="AcylCoA_DH/ox_N"/>
</dbReference>
<comment type="cofactor">
    <cofactor evidence="1 5">
        <name>FAD</name>
        <dbReference type="ChEBI" id="CHEBI:57692"/>
    </cofactor>
</comment>
<dbReference type="Pfam" id="PF02770">
    <property type="entry name" value="Acyl-CoA_dh_M"/>
    <property type="match status" value="1"/>
</dbReference>
<proteinExistence type="inferred from homology"/>
<evidence type="ECO:0000256" key="2">
    <source>
        <dbReference type="ARBA" id="ARBA00009347"/>
    </source>
</evidence>
<keyword evidence="3 5" id="KW-0285">Flavoprotein</keyword>
<dbReference type="KEGG" id="cmb:CSW64_14380"/>
<dbReference type="InterPro" id="IPR009100">
    <property type="entry name" value="AcylCoA_DH/oxidase_NM_dom_sf"/>
</dbReference>
<dbReference type="GO" id="GO:0050660">
    <property type="term" value="F:flavin adenine dinucleotide binding"/>
    <property type="evidence" value="ECO:0007669"/>
    <property type="project" value="InterPro"/>
</dbReference>
<feature type="domain" description="Acyl-CoA oxidase/dehydrogenase middle" evidence="7">
    <location>
        <begin position="124"/>
        <end position="221"/>
    </location>
</feature>
<evidence type="ECO:0000256" key="5">
    <source>
        <dbReference type="RuleBase" id="RU362125"/>
    </source>
</evidence>
<feature type="domain" description="Acyl-CoA dehydrogenase/oxidase C-terminal" evidence="6">
    <location>
        <begin position="234"/>
        <end position="382"/>
    </location>
</feature>
<reference evidence="9 10" key="1">
    <citation type="submission" date="2017-10" db="EMBL/GenBank/DDBJ databases">
        <title>Genome sequence of Caulobacter mirabilis FWC38.</title>
        <authorList>
            <person name="Fiebig A."/>
            <person name="Crosson S."/>
        </authorList>
    </citation>
    <scope>NUCLEOTIDE SEQUENCE [LARGE SCALE GENOMIC DNA]</scope>
    <source>
        <strain evidence="9 10">FWC 38</strain>
    </source>
</reference>
<feature type="domain" description="Acyl-CoA dehydrogenase/oxidase N-terminal" evidence="8">
    <location>
        <begin position="7"/>
        <end position="120"/>
    </location>
</feature>
<accession>A0A2D2AZT3</accession>